<evidence type="ECO:0000259" key="3">
    <source>
        <dbReference type="PROSITE" id="PS50043"/>
    </source>
</evidence>
<dbReference type="InterPro" id="IPR016032">
    <property type="entry name" value="Sig_transdc_resp-reg_C-effctor"/>
</dbReference>
<evidence type="ECO:0000256" key="2">
    <source>
        <dbReference type="ARBA" id="ARBA00022840"/>
    </source>
</evidence>
<dbReference type="EMBL" id="JAPDOD010000005">
    <property type="protein sequence ID" value="MDA0160372.1"/>
    <property type="molecule type" value="Genomic_DNA"/>
</dbReference>
<keyword evidence="2" id="KW-0067">ATP-binding</keyword>
<evidence type="ECO:0000313" key="5">
    <source>
        <dbReference type="Proteomes" id="UP001149140"/>
    </source>
</evidence>
<gene>
    <name evidence="4" type="ORF">OM076_08855</name>
</gene>
<keyword evidence="1" id="KW-0547">Nucleotide-binding</keyword>
<accession>A0A9X3MRC1</accession>
<dbReference type="GO" id="GO:0006355">
    <property type="term" value="P:regulation of DNA-templated transcription"/>
    <property type="evidence" value="ECO:0007669"/>
    <property type="project" value="InterPro"/>
</dbReference>
<sequence length="901" mass="97195">MITLRGRGDERERLDRLLQGVRTSTSAVLVLRGEAGIGKTALLEYVAEQASECRLARAAGVQSEMELAFAGLHHLCAPLLDGLDRLPVPQREALQTAFGVHEGGPPNRFLVAVAVLSLLAETAETRPLVCLIDDAQWLDRASAQVLAFVARRLLAEPIAMVFAVREPTDTDALAGLPELTVEGLTDVDARSLLAAVAPGRLDEQVRERIITETRGNPLALQELPRRLTSAQLAGGFGLPDARPLASRIEQSFLERVHALPRDTQRLLLTAAAEPVGDANLLWRAASRLGIATEAGRPAEAAGLFELGTRVEFVHPLIRSAVYRGASPSDRRDAHQALAEATDPTIDPDRRAWHRAHATAGPDEDVAAEMLRSADRAQRRGGLAAAAAFLQHATDLTPDPARRGERALLAAQAKLDVGDPATAAELLRAAELAPLDALQGARLARLNAQVVFRVRRGRDAPPLLLDAARRLTGLDATLARDTYLDALTAAMFAGRLAAGPSVGEVADAAGWAPRGEEPPRAADLLLDALVTRFTRGYAAAVTSLSAALRACAERDETRWLSVGCRLAQDLWDDELWGALATGGERVARDTGALSLLPVALTYRAALDVHAGRFAAAEALIEETDAIGQVSESAPVKYASLMLAAWRGDHARAIELFEPARREGTARGEGMGLGVLDWATALLHNGGGHHREALEAAQRACEHDDVGTYAWALAELIEAAVREGRPDEAAAALARLSERTRASGTDWALGIEAGSRALVHDDEAAYRESVERLAGTRMALQLARSRLLYGEWLRRENRRVDARELLRAAHGAFSDIGAEAFAERARRELQATGETARRRDADTRDVLTPQEAQVARLARDGHTNPEIGAQLFISPRTVEYHLRKVFRKLDVATRRDLRQALAC</sequence>
<dbReference type="AlphaFoldDB" id="A0A9X3MRC1"/>
<dbReference type="InterPro" id="IPR011990">
    <property type="entry name" value="TPR-like_helical_dom_sf"/>
</dbReference>
<evidence type="ECO:0000313" key="4">
    <source>
        <dbReference type="EMBL" id="MDA0160372.1"/>
    </source>
</evidence>
<dbReference type="Pfam" id="PF00196">
    <property type="entry name" value="GerE"/>
    <property type="match status" value="1"/>
</dbReference>
<dbReference type="SMART" id="SM00421">
    <property type="entry name" value="HTH_LUXR"/>
    <property type="match status" value="1"/>
</dbReference>
<protein>
    <submittedName>
        <fullName evidence="4">AAA family ATPase</fullName>
    </submittedName>
</protein>
<dbReference type="Gene3D" id="3.40.50.300">
    <property type="entry name" value="P-loop containing nucleotide triphosphate hydrolases"/>
    <property type="match status" value="1"/>
</dbReference>
<evidence type="ECO:0000256" key="1">
    <source>
        <dbReference type="ARBA" id="ARBA00022741"/>
    </source>
</evidence>
<dbReference type="GO" id="GO:0004016">
    <property type="term" value="F:adenylate cyclase activity"/>
    <property type="evidence" value="ECO:0007669"/>
    <property type="project" value="TreeGrafter"/>
</dbReference>
<dbReference type="InterPro" id="IPR000792">
    <property type="entry name" value="Tscrpt_reg_LuxR_C"/>
</dbReference>
<dbReference type="SUPFAM" id="SSF52540">
    <property type="entry name" value="P-loop containing nucleoside triphosphate hydrolases"/>
    <property type="match status" value="1"/>
</dbReference>
<dbReference type="GO" id="GO:0005737">
    <property type="term" value="C:cytoplasm"/>
    <property type="evidence" value="ECO:0007669"/>
    <property type="project" value="TreeGrafter"/>
</dbReference>
<dbReference type="PROSITE" id="PS50043">
    <property type="entry name" value="HTH_LUXR_2"/>
    <property type="match status" value="1"/>
</dbReference>
<dbReference type="PANTHER" id="PTHR16305:SF35">
    <property type="entry name" value="TRANSCRIPTIONAL ACTIVATOR DOMAIN"/>
    <property type="match status" value="1"/>
</dbReference>
<dbReference type="SUPFAM" id="SSF46894">
    <property type="entry name" value="C-terminal effector domain of the bipartite response regulators"/>
    <property type="match status" value="1"/>
</dbReference>
<comment type="caution">
    <text evidence="4">The sequence shown here is derived from an EMBL/GenBank/DDBJ whole genome shotgun (WGS) entry which is preliminary data.</text>
</comment>
<dbReference type="InterPro" id="IPR041664">
    <property type="entry name" value="AAA_16"/>
</dbReference>
<feature type="domain" description="HTH luxR-type" evidence="3">
    <location>
        <begin position="838"/>
        <end position="901"/>
    </location>
</feature>
<dbReference type="GO" id="GO:0003677">
    <property type="term" value="F:DNA binding"/>
    <property type="evidence" value="ECO:0007669"/>
    <property type="project" value="InterPro"/>
</dbReference>
<dbReference type="PANTHER" id="PTHR16305">
    <property type="entry name" value="TESTICULAR SOLUBLE ADENYLYL CYCLASE"/>
    <property type="match status" value="1"/>
</dbReference>
<dbReference type="CDD" id="cd06170">
    <property type="entry name" value="LuxR_C_like"/>
    <property type="match status" value="1"/>
</dbReference>
<dbReference type="Gene3D" id="1.25.40.10">
    <property type="entry name" value="Tetratricopeptide repeat domain"/>
    <property type="match status" value="1"/>
</dbReference>
<reference evidence="4" key="1">
    <citation type="submission" date="2022-10" db="EMBL/GenBank/DDBJ databases">
        <title>The WGS of Solirubrobacter ginsenosidimutans DSM 21036.</title>
        <authorList>
            <person name="Jiang Z."/>
        </authorList>
    </citation>
    <scope>NUCLEOTIDE SEQUENCE</scope>
    <source>
        <strain evidence="4">DSM 21036</strain>
    </source>
</reference>
<keyword evidence="5" id="KW-1185">Reference proteome</keyword>
<dbReference type="GO" id="GO:0005524">
    <property type="term" value="F:ATP binding"/>
    <property type="evidence" value="ECO:0007669"/>
    <property type="project" value="UniProtKB-KW"/>
</dbReference>
<dbReference type="Proteomes" id="UP001149140">
    <property type="component" value="Unassembled WGS sequence"/>
</dbReference>
<dbReference type="RefSeq" id="WP_270039172.1">
    <property type="nucleotide sequence ID" value="NZ_JAPDOD010000005.1"/>
</dbReference>
<dbReference type="Gene3D" id="1.10.10.10">
    <property type="entry name" value="Winged helix-like DNA-binding domain superfamily/Winged helix DNA-binding domain"/>
    <property type="match status" value="1"/>
</dbReference>
<dbReference type="Pfam" id="PF13191">
    <property type="entry name" value="AAA_16"/>
    <property type="match status" value="1"/>
</dbReference>
<dbReference type="InterPro" id="IPR036388">
    <property type="entry name" value="WH-like_DNA-bd_sf"/>
</dbReference>
<organism evidence="4 5">
    <name type="scientific">Solirubrobacter ginsenosidimutans</name>
    <dbReference type="NCBI Taxonomy" id="490573"/>
    <lineage>
        <taxon>Bacteria</taxon>
        <taxon>Bacillati</taxon>
        <taxon>Actinomycetota</taxon>
        <taxon>Thermoleophilia</taxon>
        <taxon>Solirubrobacterales</taxon>
        <taxon>Solirubrobacteraceae</taxon>
        <taxon>Solirubrobacter</taxon>
    </lineage>
</organism>
<dbReference type="PRINTS" id="PR00038">
    <property type="entry name" value="HTHLUXR"/>
</dbReference>
<dbReference type="InterPro" id="IPR027417">
    <property type="entry name" value="P-loop_NTPase"/>
</dbReference>
<proteinExistence type="predicted"/>
<name>A0A9X3MRC1_9ACTN</name>